<dbReference type="HOGENOM" id="CLU_1252475_0_0_1"/>
<accession>D8SL72</accession>
<protein>
    <submittedName>
        <fullName evidence="2">Uncharacterized protein</fullName>
    </submittedName>
</protein>
<dbReference type="Gramene" id="EFJ14974">
    <property type="protein sequence ID" value="EFJ14974"/>
    <property type="gene ID" value="SELMODRAFT_423292"/>
</dbReference>
<dbReference type="EMBL" id="GL377625">
    <property type="protein sequence ID" value="EFJ14974.1"/>
    <property type="molecule type" value="Genomic_DNA"/>
</dbReference>
<dbReference type="AlphaFoldDB" id="D8SL72"/>
<organism evidence="3">
    <name type="scientific">Selaginella moellendorffii</name>
    <name type="common">Spikemoss</name>
    <dbReference type="NCBI Taxonomy" id="88036"/>
    <lineage>
        <taxon>Eukaryota</taxon>
        <taxon>Viridiplantae</taxon>
        <taxon>Streptophyta</taxon>
        <taxon>Embryophyta</taxon>
        <taxon>Tracheophyta</taxon>
        <taxon>Lycopodiopsida</taxon>
        <taxon>Selaginellales</taxon>
        <taxon>Selaginellaceae</taxon>
        <taxon>Selaginella</taxon>
    </lineage>
</organism>
<proteinExistence type="predicted"/>
<dbReference type="Proteomes" id="UP000001514">
    <property type="component" value="Unassembled WGS sequence"/>
</dbReference>
<sequence length="221" mass="24356">MVPAAPPTCWASRRLYIHDFRRYKNLVVIFARSPHRKHLHRGLHARDEEPGNSCSVDRGTDGTQEDTEDLQDPILAGKAGQVRLLLAYIDLDHLDEMISEQGVGGDEIAVLFASCWRRASSCNQLHSHDMMTGAEMIIDHERSARLAALEHPAAGILENLCEIERVEDVRGLQTMTSGFLILVLLALRSWKISAAAAAAARGDFSGSGSSGTWSFEFTCRA</sequence>
<evidence type="ECO:0000313" key="2">
    <source>
        <dbReference type="EMBL" id="EFJ14974.1"/>
    </source>
</evidence>
<evidence type="ECO:0000313" key="3">
    <source>
        <dbReference type="Proteomes" id="UP000001514"/>
    </source>
</evidence>
<gene>
    <name evidence="2" type="ORF">SELMODRAFT_423292</name>
</gene>
<keyword evidence="3" id="KW-1185">Reference proteome</keyword>
<name>D8SL72_SELML</name>
<reference evidence="2 3" key="1">
    <citation type="journal article" date="2011" name="Science">
        <title>The Selaginella genome identifies genetic changes associated with the evolution of vascular plants.</title>
        <authorList>
            <person name="Banks J.A."/>
            <person name="Nishiyama T."/>
            <person name="Hasebe M."/>
            <person name="Bowman J.L."/>
            <person name="Gribskov M."/>
            <person name="dePamphilis C."/>
            <person name="Albert V.A."/>
            <person name="Aono N."/>
            <person name="Aoyama T."/>
            <person name="Ambrose B.A."/>
            <person name="Ashton N.W."/>
            <person name="Axtell M.J."/>
            <person name="Barker E."/>
            <person name="Barker M.S."/>
            <person name="Bennetzen J.L."/>
            <person name="Bonawitz N.D."/>
            <person name="Chapple C."/>
            <person name="Cheng C."/>
            <person name="Correa L.G."/>
            <person name="Dacre M."/>
            <person name="DeBarry J."/>
            <person name="Dreyer I."/>
            <person name="Elias M."/>
            <person name="Engstrom E.M."/>
            <person name="Estelle M."/>
            <person name="Feng L."/>
            <person name="Finet C."/>
            <person name="Floyd S.K."/>
            <person name="Frommer W.B."/>
            <person name="Fujita T."/>
            <person name="Gramzow L."/>
            <person name="Gutensohn M."/>
            <person name="Harholt J."/>
            <person name="Hattori M."/>
            <person name="Heyl A."/>
            <person name="Hirai T."/>
            <person name="Hiwatashi Y."/>
            <person name="Ishikawa M."/>
            <person name="Iwata M."/>
            <person name="Karol K.G."/>
            <person name="Koehler B."/>
            <person name="Kolukisaoglu U."/>
            <person name="Kubo M."/>
            <person name="Kurata T."/>
            <person name="Lalonde S."/>
            <person name="Li K."/>
            <person name="Li Y."/>
            <person name="Litt A."/>
            <person name="Lyons E."/>
            <person name="Manning G."/>
            <person name="Maruyama T."/>
            <person name="Michael T.P."/>
            <person name="Mikami K."/>
            <person name="Miyazaki S."/>
            <person name="Morinaga S."/>
            <person name="Murata T."/>
            <person name="Mueller-Roeber B."/>
            <person name="Nelson D.R."/>
            <person name="Obara M."/>
            <person name="Oguri Y."/>
            <person name="Olmstead R.G."/>
            <person name="Onodera N."/>
            <person name="Petersen B.L."/>
            <person name="Pils B."/>
            <person name="Prigge M."/>
            <person name="Rensing S.A."/>
            <person name="Riano-Pachon D.M."/>
            <person name="Roberts A.W."/>
            <person name="Sato Y."/>
            <person name="Scheller H.V."/>
            <person name="Schulz B."/>
            <person name="Schulz C."/>
            <person name="Shakirov E.V."/>
            <person name="Shibagaki N."/>
            <person name="Shinohara N."/>
            <person name="Shippen D.E."/>
            <person name="Soerensen I."/>
            <person name="Sotooka R."/>
            <person name="Sugimoto N."/>
            <person name="Sugita M."/>
            <person name="Sumikawa N."/>
            <person name="Tanurdzic M."/>
            <person name="Theissen G."/>
            <person name="Ulvskov P."/>
            <person name="Wakazuki S."/>
            <person name="Weng J.K."/>
            <person name="Willats W.W."/>
            <person name="Wipf D."/>
            <person name="Wolf P.G."/>
            <person name="Yang L."/>
            <person name="Zimmer A.D."/>
            <person name="Zhu Q."/>
            <person name="Mitros T."/>
            <person name="Hellsten U."/>
            <person name="Loque D."/>
            <person name="Otillar R."/>
            <person name="Salamov A."/>
            <person name="Schmutz J."/>
            <person name="Shapiro H."/>
            <person name="Lindquist E."/>
            <person name="Lucas S."/>
            <person name="Rokhsar D."/>
            <person name="Grigoriev I.V."/>
        </authorList>
    </citation>
    <scope>NUCLEOTIDE SEQUENCE [LARGE SCALE GENOMIC DNA]</scope>
</reference>
<evidence type="ECO:0000256" key="1">
    <source>
        <dbReference type="SAM" id="MobiDB-lite"/>
    </source>
</evidence>
<feature type="region of interest" description="Disordered" evidence="1">
    <location>
        <begin position="40"/>
        <end position="69"/>
    </location>
</feature>
<dbReference type="InParanoid" id="D8SL72"/>
<dbReference type="KEGG" id="smo:SELMODRAFT_423292"/>